<proteinExistence type="predicted"/>
<sequence length="91" mass="10259">MPRSTPRGSRQERESDTKRLPELEHGLEGNDAERAWGQSVWRSSSAVWVLEQRRCSGEGARARGRGEDGAARTDWIVSFRWLGSDGFSRLA</sequence>
<dbReference type="Proteomes" id="UP001457282">
    <property type="component" value="Unassembled WGS sequence"/>
</dbReference>
<evidence type="ECO:0000313" key="2">
    <source>
        <dbReference type="EMBL" id="KAK9938471.1"/>
    </source>
</evidence>
<dbReference type="EMBL" id="JBEDUW010000003">
    <property type="protein sequence ID" value="KAK9938471.1"/>
    <property type="molecule type" value="Genomic_DNA"/>
</dbReference>
<feature type="region of interest" description="Disordered" evidence="1">
    <location>
        <begin position="1"/>
        <end position="31"/>
    </location>
</feature>
<accession>A0AAW1XQ40</accession>
<keyword evidence="3" id="KW-1185">Reference proteome</keyword>
<evidence type="ECO:0000256" key="1">
    <source>
        <dbReference type="SAM" id="MobiDB-lite"/>
    </source>
</evidence>
<dbReference type="AlphaFoldDB" id="A0AAW1XQ40"/>
<evidence type="ECO:0000313" key="3">
    <source>
        <dbReference type="Proteomes" id="UP001457282"/>
    </source>
</evidence>
<comment type="caution">
    <text evidence="2">The sequence shown here is derived from an EMBL/GenBank/DDBJ whole genome shotgun (WGS) entry which is preliminary data.</text>
</comment>
<reference evidence="2 3" key="1">
    <citation type="journal article" date="2023" name="G3 (Bethesda)">
        <title>A chromosome-length genome assembly and annotation of blackberry (Rubus argutus, cv. 'Hillquist').</title>
        <authorList>
            <person name="Bruna T."/>
            <person name="Aryal R."/>
            <person name="Dudchenko O."/>
            <person name="Sargent D.J."/>
            <person name="Mead D."/>
            <person name="Buti M."/>
            <person name="Cavallini A."/>
            <person name="Hytonen T."/>
            <person name="Andres J."/>
            <person name="Pham M."/>
            <person name="Weisz D."/>
            <person name="Mascagni F."/>
            <person name="Usai G."/>
            <person name="Natali L."/>
            <person name="Bassil N."/>
            <person name="Fernandez G.E."/>
            <person name="Lomsadze A."/>
            <person name="Armour M."/>
            <person name="Olukolu B."/>
            <person name="Poorten T."/>
            <person name="Britton C."/>
            <person name="Davik J."/>
            <person name="Ashrafi H."/>
            <person name="Aiden E.L."/>
            <person name="Borodovsky M."/>
            <person name="Worthington M."/>
        </authorList>
    </citation>
    <scope>NUCLEOTIDE SEQUENCE [LARGE SCALE GENOMIC DNA]</scope>
    <source>
        <strain evidence="2">PI 553951</strain>
    </source>
</reference>
<gene>
    <name evidence="2" type="ORF">M0R45_015204</name>
</gene>
<feature type="compositionally biased region" description="Basic and acidic residues" evidence="1">
    <location>
        <begin position="9"/>
        <end position="31"/>
    </location>
</feature>
<organism evidence="2 3">
    <name type="scientific">Rubus argutus</name>
    <name type="common">Southern blackberry</name>
    <dbReference type="NCBI Taxonomy" id="59490"/>
    <lineage>
        <taxon>Eukaryota</taxon>
        <taxon>Viridiplantae</taxon>
        <taxon>Streptophyta</taxon>
        <taxon>Embryophyta</taxon>
        <taxon>Tracheophyta</taxon>
        <taxon>Spermatophyta</taxon>
        <taxon>Magnoliopsida</taxon>
        <taxon>eudicotyledons</taxon>
        <taxon>Gunneridae</taxon>
        <taxon>Pentapetalae</taxon>
        <taxon>rosids</taxon>
        <taxon>fabids</taxon>
        <taxon>Rosales</taxon>
        <taxon>Rosaceae</taxon>
        <taxon>Rosoideae</taxon>
        <taxon>Rosoideae incertae sedis</taxon>
        <taxon>Rubus</taxon>
    </lineage>
</organism>
<protein>
    <submittedName>
        <fullName evidence="2">Uncharacterized protein</fullName>
    </submittedName>
</protein>
<name>A0AAW1XQ40_RUBAR</name>